<dbReference type="EMBL" id="JAFNEN010000015">
    <property type="protein sequence ID" value="KAG8200416.1"/>
    <property type="molecule type" value="Genomic_DNA"/>
</dbReference>
<evidence type="ECO:0000256" key="4">
    <source>
        <dbReference type="SAM" id="MobiDB-lite"/>
    </source>
</evidence>
<keyword evidence="7" id="KW-1185">Reference proteome</keyword>
<evidence type="ECO:0000256" key="2">
    <source>
        <dbReference type="ARBA" id="ARBA00023242"/>
    </source>
</evidence>
<dbReference type="GO" id="GO:0008622">
    <property type="term" value="C:epsilon DNA polymerase complex"/>
    <property type="evidence" value="ECO:0007669"/>
    <property type="project" value="TreeGrafter"/>
</dbReference>
<dbReference type="GO" id="GO:0031490">
    <property type="term" value="F:chromatin DNA binding"/>
    <property type="evidence" value="ECO:0007669"/>
    <property type="project" value="TreeGrafter"/>
</dbReference>
<dbReference type="GO" id="GO:0046982">
    <property type="term" value="F:protein heterodimerization activity"/>
    <property type="evidence" value="ECO:0007669"/>
    <property type="project" value="InterPro"/>
</dbReference>
<feature type="compositionally biased region" description="Acidic residues" evidence="4">
    <location>
        <begin position="113"/>
        <end position="128"/>
    </location>
</feature>
<accession>A0AAV6VXD1</accession>
<proteinExistence type="predicted"/>
<dbReference type="GO" id="GO:0006272">
    <property type="term" value="P:leading strand elongation"/>
    <property type="evidence" value="ECO:0007669"/>
    <property type="project" value="TreeGrafter"/>
</dbReference>
<feature type="compositionally biased region" description="Low complexity" evidence="4">
    <location>
        <begin position="129"/>
        <end position="145"/>
    </location>
</feature>
<reference evidence="6 7" key="1">
    <citation type="journal article" date="2022" name="Nat. Ecol. Evol.">
        <title>A masculinizing supergene underlies an exaggerated male reproductive morph in a spider.</title>
        <authorList>
            <person name="Hendrickx F."/>
            <person name="De Corte Z."/>
            <person name="Sonet G."/>
            <person name="Van Belleghem S.M."/>
            <person name="Kostlbacher S."/>
            <person name="Vangestel C."/>
        </authorList>
    </citation>
    <scope>NUCLEOTIDE SEQUENCE [LARGE SCALE GENOMIC DNA]</scope>
    <source>
        <strain evidence="6">W744_W776</strain>
    </source>
</reference>
<dbReference type="PANTHER" id="PTHR46172:SF1">
    <property type="entry name" value="DNA POLYMERASE EPSILON SUBUNIT 3"/>
    <property type="match status" value="1"/>
</dbReference>
<evidence type="ECO:0000256" key="1">
    <source>
        <dbReference type="ARBA" id="ARBA00004123"/>
    </source>
</evidence>
<comment type="caution">
    <text evidence="6">The sequence shown here is derived from an EMBL/GenBank/DDBJ whole genome shotgun (WGS) entry which is preliminary data.</text>
</comment>
<dbReference type="InterPro" id="IPR051377">
    <property type="entry name" value="DNA_Pol-Epsilon_Subunit"/>
</dbReference>
<feature type="domain" description="Transcription factor CBF/NF-Y/archaeal histone" evidence="5">
    <location>
        <begin position="9"/>
        <end position="73"/>
    </location>
</feature>
<dbReference type="GO" id="GO:0006974">
    <property type="term" value="P:DNA damage response"/>
    <property type="evidence" value="ECO:0007669"/>
    <property type="project" value="TreeGrafter"/>
</dbReference>
<organism evidence="6 7">
    <name type="scientific">Oedothorax gibbosus</name>
    <dbReference type="NCBI Taxonomy" id="931172"/>
    <lineage>
        <taxon>Eukaryota</taxon>
        <taxon>Metazoa</taxon>
        <taxon>Ecdysozoa</taxon>
        <taxon>Arthropoda</taxon>
        <taxon>Chelicerata</taxon>
        <taxon>Arachnida</taxon>
        <taxon>Araneae</taxon>
        <taxon>Araneomorphae</taxon>
        <taxon>Entelegynae</taxon>
        <taxon>Araneoidea</taxon>
        <taxon>Linyphiidae</taxon>
        <taxon>Erigoninae</taxon>
        <taxon>Oedothorax</taxon>
    </lineage>
</organism>
<feature type="region of interest" description="Disordered" evidence="4">
    <location>
        <begin position="95"/>
        <end position="158"/>
    </location>
</feature>
<dbReference type="Proteomes" id="UP000827092">
    <property type="component" value="Unassembled WGS sequence"/>
</dbReference>
<dbReference type="Gene3D" id="1.10.20.10">
    <property type="entry name" value="Histone, subunit A"/>
    <property type="match status" value="1"/>
</dbReference>
<dbReference type="SUPFAM" id="SSF47113">
    <property type="entry name" value="Histone-fold"/>
    <property type="match status" value="1"/>
</dbReference>
<keyword evidence="2" id="KW-0539">Nucleus</keyword>
<evidence type="ECO:0000313" key="6">
    <source>
        <dbReference type="EMBL" id="KAG8200416.1"/>
    </source>
</evidence>
<comment type="subcellular location">
    <subcellularLocation>
        <location evidence="1">Nucleus</location>
    </subcellularLocation>
</comment>
<dbReference type="GO" id="GO:0031507">
    <property type="term" value="P:heterochromatin formation"/>
    <property type="evidence" value="ECO:0007669"/>
    <property type="project" value="TreeGrafter"/>
</dbReference>
<evidence type="ECO:0000313" key="7">
    <source>
        <dbReference type="Proteomes" id="UP000827092"/>
    </source>
</evidence>
<evidence type="ECO:0000256" key="3">
    <source>
        <dbReference type="ARBA" id="ARBA00039793"/>
    </source>
</evidence>
<dbReference type="InterPro" id="IPR009072">
    <property type="entry name" value="Histone-fold"/>
</dbReference>
<dbReference type="InterPro" id="IPR003958">
    <property type="entry name" value="CBFA_NFYB_domain"/>
</dbReference>
<protein>
    <recommendedName>
        <fullName evidence="3">DNA polymerase epsilon subunit 3</fullName>
    </recommendedName>
</protein>
<dbReference type="GO" id="GO:0008623">
    <property type="term" value="C:CHRAC"/>
    <property type="evidence" value="ECO:0007669"/>
    <property type="project" value="TreeGrafter"/>
</dbReference>
<evidence type="ECO:0000259" key="5">
    <source>
        <dbReference type="Pfam" id="PF00808"/>
    </source>
</evidence>
<sequence length="158" mass="17461">MAQKVEDFNLPLTAITKIVKEAIPEGVKVTEAAKAALNKAASVFVLYATSSANSLSQDANRKRLLAKDIFDALDDLDLDFLIPPLHNSLKEFRKSVENKKQAKVSKRASNPVEEPEEEEEEEDDEDEQQPNNQGAAPQVAPQQAPFEVIEIDSDEEEG</sequence>
<dbReference type="PANTHER" id="PTHR46172">
    <property type="entry name" value="DNA POLYMERASE EPSILON SUBUNIT 3"/>
    <property type="match status" value="1"/>
</dbReference>
<gene>
    <name evidence="6" type="ORF">JTE90_000501</name>
</gene>
<feature type="compositionally biased region" description="Acidic residues" evidence="4">
    <location>
        <begin position="149"/>
        <end position="158"/>
    </location>
</feature>
<name>A0AAV6VXD1_9ARAC</name>
<dbReference type="Pfam" id="PF00808">
    <property type="entry name" value="CBFD_NFYB_HMF"/>
    <property type="match status" value="1"/>
</dbReference>
<dbReference type="AlphaFoldDB" id="A0AAV6VXD1"/>